<evidence type="ECO:0000313" key="8">
    <source>
        <dbReference type="Proteomes" id="UP001262754"/>
    </source>
</evidence>
<feature type="domain" description="HTH tetR-type" evidence="6">
    <location>
        <begin position="12"/>
        <end position="72"/>
    </location>
</feature>
<evidence type="ECO:0000256" key="4">
    <source>
        <dbReference type="ARBA" id="ARBA00023163"/>
    </source>
</evidence>
<evidence type="ECO:0000256" key="1">
    <source>
        <dbReference type="ARBA" id="ARBA00022491"/>
    </source>
</evidence>
<evidence type="ECO:0000259" key="6">
    <source>
        <dbReference type="PROSITE" id="PS50977"/>
    </source>
</evidence>
<dbReference type="InterPro" id="IPR039538">
    <property type="entry name" value="BetI_C"/>
</dbReference>
<keyword evidence="8" id="KW-1185">Reference proteome</keyword>
<accession>A0ABU1MUW4</accession>
<keyword evidence="4" id="KW-0804">Transcription</keyword>
<dbReference type="SUPFAM" id="SSF48498">
    <property type="entry name" value="Tetracyclin repressor-like, C-terminal domain"/>
    <property type="match status" value="1"/>
</dbReference>
<dbReference type="InterPro" id="IPR001647">
    <property type="entry name" value="HTH_TetR"/>
</dbReference>
<comment type="caution">
    <text evidence="7">The sequence shown here is derived from an EMBL/GenBank/DDBJ whole genome shotgun (WGS) entry which is preliminary data.</text>
</comment>
<organism evidence="7 8">
    <name type="scientific">Caulobacter rhizosphaerae</name>
    <dbReference type="NCBI Taxonomy" id="2010972"/>
    <lineage>
        <taxon>Bacteria</taxon>
        <taxon>Pseudomonadati</taxon>
        <taxon>Pseudomonadota</taxon>
        <taxon>Alphaproteobacteria</taxon>
        <taxon>Caulobacterales</taxon>
        <taxon>Caulobacteraceae</taxon>
        <taxon>Caulobacter</taxon>
    </lineage>
</organism>
<dbReference type="PRINTS" id="PR00455">
    <property type="entry name" value="HTHTETR"/>
</dbReference>
<dbReference type="Pfam" id="PF13977">
    <property type="entry name" value="TetR_C_6"/>
    <property type="match status" value="1"/>
</dbReference>
<gene>
    <name evidence="7" type="ORF">J2800_000707</name>
</gene>
<dbReference type="PANTHER" id="PTHR30055:SF228">
    <property type="entry name" value="TRANSCRIPTIONAL REGULATOR-RELATED"/>
    <property type="match status" value="1"/>
</dbReference>
<evidence type="ECO:0000256" key="3">
    <source>
        <dbReference type="ARBA" id="ARBA00023125"/>
    </source>
</evidence>
<keyword evidence="2" id="KW-0805">Transcription regulation</keyword>
<reference evidence="7 8" key="1">
    <citation type="submission" date="2023-07" db="EMBL/GenBank/DDBJ databases">
        <title>Sorghum-associated microbial communities from plants grown in Nebraska, USA.</title>
        <authorList>
            <person name="Schachtman D."/>
        </authorList>
    </citation>
    <scope>NUCLEOTIDE SEQUENCE [LARGE SCALE GENOMIC DNA]</scope>
    <source>
        <strain evidence="7 8">DS2154</strain>
    </source>
</reference>
<protein>
    <submittedName>
        <fullName evidence="7">AcrR family transcriptional regulator</fullName>
    </submittedName>
</protein>
<dbReference type="InterPro" id="IPR009057">
    <property type="entry name" value="Homeodomain-like_sf"/>
</dbReference>
<dbReference type="PROSITE" id="PS50977">
    <property type="entry name" value="HTH_TETR_2"/>
    <property type="match status" value="1"/>
</dbReference>
<dbReference type="Proteomes" id="UP001262754">
    <property type="component" value="Unassembled WGS sequence"/>
</dbReference>
<dbReference type="Pfam" id="PF00440">
    <property type="entry name" value="TetR_N"/>
    <property type="match status" value="1"/>
</dbReference>
<dbReference type="RefSeq" id="WP_056753308.1">
    <property type="nucleotide sequence ID" value="NZ_BMLD01000007.1"/>
</dbReference>
<evidence type="ECO:0000256" key="2">
    <source>
        <dbReference type="ARBA" id="ARBA00023015"/>
    </source>
</evidence>
<dbReference type="EMBL" id="JAVDRL010000002">
    <property type="protein sequence ID" value="MDR6529983.1"/>
    <property type="molecule type" value="Genomic_DNA"/>
</dbReference>
<dbReference type="InterPro" id="IPR050109">
    <property type="entry name" value="HTH-type_TetR-like_transc_reg"/>
</dbReference>
<keyword evidence="1" id="KW-0678">Repressor</keyword>
<evidence type="ECO:0000256" key="5">
    <source>
        <dbReference type="PROSITE-ProRule" id="PRU00335"/>
    </source>
</evidence>
<dbReference type="PANTHER" id="PTHR30055">
    <property type="entry name" value="HTH-TYPE TRANSCRIPTIONAL REGULATOR RUTR"/>
    <property type="match status" value="1"/>
</dbReference>
<sequence length="197" mass="20443">MTRAPFTREAPDVRRAALVEAAARILAAKGVAGASVRTICAEAGVSPGLLRHYFDGVDALVAATYEATGARIDAALEAAVAAAGEGPRARLSAYLTASFAPPVLDPDLLATWLAFWSLVKVDPAIAAIHRRTYAGYRARLEELLGACDPRVDARLAAIGLTAVVDGLWLELCLDATVFTPAEAGAIAERLAAGYLGG</sequence>
<dbReference type="Gene3D" id="1.10.357.10">
    <property type="entry name" value="Tetracycline Repressor, domain 2"/>
    <property type="match status" value="1"/>
</dbReference>
<dbReference type="InterPro" id="IPR036271">
    <property type="entry name" value="Tet_transcr_reg_TetR-rel_C_sf"/>
</dbReference>
<name>A0ABU1MUW4_9CAUL</name>
<feature type="DNA-binding region" description="H-T-H motif" evidence="5">
    <location>
        <begin position="35"/>
        <end position="54"/>
    </location>
</feature>
<keyword evidence="3 5" id="KW-0238">DNA-binding</keyword>
<evidence type="ECO:0000313" key="7">
    <source>
        <dbReference type="EMBL" id="MDR6529983.1"/>
    </source>
</evidence>
<dbReference type="SUPFAM" id="SSF46689">
    <property type="entry name" value="Homeodomain-like"/>
    <property type="match status" value="1"/>
</dbReference>
<proteinExistence type="predicted"/>